<evidence type="ECO:0000256" key="4">
    <source>
        <dbReference type="ARBA" id="ARBA00023163"/>
    </source>
</evidence>
<keyword evidence="5 6" id="KW-0539">Nucleus</keyword>
<evidence type="ECO:0000256" key="1">
    <source>
        <dbReference type="ARBA" id="ARBA00004123"/>
    </source>
</evidence>
<dbReference type="GO" id="GO:0006357">
    <property type="term" value="P:regulation of transcription by RNA polymerase II"/>
    <property type="evidence" value="ECO:0007669"/>
    <property type="project" value="InterPro"/>
</dbReference>
<dbReference type="Proteomes" id="UP000734854">
    <property type="component" value="Unassembled WGS sequence"/>
</dbReference>
<evidence type="ECO:0000256" key="2">
    <source>
        <dbReference type="ARBA" id="ARBA00008035"/>
    </source>
</evidence>
<proteinExistence type="inferred from homology"/>
<evidence type="ECO:0000256" key="6">
    <source>
        <dbReference type="RuleBase" id="RU361124"/>
    </source>
</evidence>
<evidence type="ECO:0000259" key="7">
    <source>
        <dbReference type="Pfam" id="PF10513"/>
    </source>
</evidence>
<sequence>MSRLSFRPRPLDIHKKLPIVKSVKEFEDDDAPTATTSTRNSLLQRIATTYESEKHQNLGKRSSQEIPTPQFSSVETYERDYSRTFAQTTCYIRGRGARAEIGEFVEYDLDDDDEDWLEEFDYERKILSPEKFESLLFKLEILDHRARERAGVLTSTFGAPIPVLLQFDSAAELGMGYGWKRRNISELVKEEVQFGVDSDTEIDDNMALQSLAVRSSILQSVYNYWKLKREQWQKPILRHLQPPPPVNDTNPYNVFRPREKAHRLHTRRMQRRENNVQSFEKLRQVRRSLEQARRVVEAVIKREEKKREFVECMVNLQRAQLKYKHEAQLVDDRTALSGFPESFKFTSSDDDDMDADYARAGPASVHPNYADSNFMAVHKELMRRESKQQYISDGRLQRMDPDEPIMLFTKPLDSDRLAAFGIMPPSRPPTDDGSGVPTFRGRIGRGGRIIFDRRLERSSIGLKIKPSDITDSIALGFLDASLDASETEVVYRFKNTKLLTFFAVLLATGRLDITLQL</sequence>
<dbReference type="EMBL" id="JACMSC010000015">
    <property type="protein sequence ID" value="KAG6486862.1"/>
    <property type="molecule type" value="Genomic_DNA"/>
</dbReference>
<reference evidence="8 10" key="1">
    <citation type="submission" date="2020-08" db="EMBL/GenBank/DDBJ databases">
        <title>Plant Genome Project.</title>
        <authorList>
            <person name="Zhang R.-G."/>
        </authorList>
    </citation>
    <scope>NUCLEOTIDE SEQUENCE [LARGE SCALE GENOMIC DNA]</scope>
    <source>
        <tissue evidence="8">Rhizome</tissue>
    </source>
</reference>
<dbReference type="Pfam" id="PF10513">
    <property type="entry name" value="EPL1"/>
    <property type="match status" value="1"/>
</dbReference>
<evidence type="ECO:0000313" key="9">
    <source>
        <dbReference type="EMBL" id="KAG6486862.1"/>
    </source>
</evidence>
<evidence type="ECO:0000256" key="3">
    <source>
        <dbReference type="ARBA" id="ARBA00023015"/>
    </source>
</evidence>
<name>A0A8J5FFR2_ZINOF</name>
<protein>
    <recommendedName>
        <fullName evidence="6">Enhancer of polycomb-like protein</fullName>
    </recommendedName>
</protein>
<dbReference type="GO" id="GO:0035267">
    <property type="term" value="C:NuA4 histone acetyltransferase complex"/>
    <property type="evidence" value="ECO:0007669"/>
    <property type="project" value="InterPro"/>
</dbReference>
<accession>A0A8J5FFR2</accession>
<comment type="subcellular location">
    <subcellularLocation>
        <location evidence="1 6">Nucleus</location>
    </subcellularLocation>
</comment>
<organism evidence="8 10">
    <name type="scientific">Zingiber officinale</name>
    <name type="common">Ginger</name>
    <name type="synonym">Amomum zingiber</name>
    <dbReference type="NCBI Taxonomy" id="94328"/>
    <lineage>
        <taxon>Eukaryota</taxon>
        <taxon>Viridiplantae</taxon>
        <taxon>Streptophyta</taxon>
        <taxon>Embryophyta</taxon>
        <taxon>Tracheophyta</taxon>
        <taxon>Spermatophyta</taxon>
        <taxon>Magnoliopsida</taxon>
        <taxon>Liliopsida</taxon>
        <taxon>Zingiberales</taxon>
        <taxon>Zingiberaceae</taxon>
        <taxon>Zingiber</taxon>
    </lineage>
</organism>
<dbReference type="PANTHER" id="PTHR14898">
    <property type="entry name" value="ENHANCER OF POLYCOMB"/>
    <property type="match status" value="1"/>
</dbReference>
<comment type="caution">
    <text evidence="8">The sequence shown here is derived from an EMBL/GenBank/DDBJ whole genome shotgun (WGS) entry which is preliminary data.</text>
</comment>
<dbReference type="EMBL" id="JACMSC010000015">
    <property type="protein sequence ID" value="KAG6486852.1"/>
    <property type="molecule type" value="Genomic_DNA"/>
</dbReference>
<evidence type="ECO:0000256" key="5">
    <source>
        <dbReference type="ARBA" id="ARBA00023242"/>
    </source>
</evidence>
<feature type="domain" description="Enhancer of polycomb-like N-terminal" evidence="7">
    <location>
        <begin position="13"/>
        <end position="140"/>
    </location>
</feature>
<keyword evidence="4 6" id="KW-0804">Transcription</keyword>
<dbReference type="InterPro" id="IPR019542">
    <property type="entry name" value="Enhancer_polycomb-like_N"/>
</dbReference>
<dbReference type="GO" id="GO:0005634">
    <property type="term" value="C:nucleus"/>
    <property type="evidence" value="ECO:0007669"/>
    <property type="project" value="UniProtKB-SubCell"/>
</dbReference>
<evidence type="ECO:0000313" key="8">
    <source>
        <dbReference type="EMBL" id="KAG6486852.1"/>
    </source>
</evidence>
<dbReference type="AlphaFoldDB" id="A0A8J5FFR2"/>
<keyword evidence="10" id="KW-1185">Reference proteome</keyword>
<evidence type="ECO:0000313" key="10">
    <source>
        <dbReference type="Proteomes" id="UP000734854"/>
    </source>
</evidence>
<comment type="similarity">
    <text evidence="2 6">Belongs to the enhancer of polycomb family.</text>
</comment>
<gene>
    <name evidence="8" type="ORF">ZIOFF_055433</name>
    <name evidence="9" type="ORF">ZIOFF_055443</name>
</gene>
<dbReference type="InterPro" id="IPR024943">
    <property type="entry name" value="Enhancer_polycomb"/>
</dbReference>
<keyword evidence="3 6" id="KW-0805">Transcription regulation</keyword>